<dbReference type="Gene3D" id="1.10.12.10">
    <property type="entry name" value="Lyase 2-enoyl-coa Hydratase, Chain A, domain 2"/>
    <property type="match status" value="1"/>
</dbReference>
<dbReference type="Gene3D" id="3.90.226.10">
    <property type="entry name" value="2-enoyl-CoA Hydratase, Chain A, domain 1"/>
    <property type="match status" value="1"/>
</dbReference>
<dbReference type="InterPro" id="IPR029045">
    <property type="entry name" value="ClpP/crotonase-like_dom_sf"/>
</dbReference>
<gene>
    <name evidence="2" type="ORF">E0E05_10220</name>
</gene>
<dbReference type="SUPFAM" id="SSF52096">
    <property type="entry name" value="ClpP/crotonase"/>
    <property type="match status" value="1"/>
</dbReference>
<dbReference type="GeneID" id="90767672"/>
<dbReference type="OrthoDB" id="9795613at2"/>
<protein>
    <submittedName>
        <fullName evidence="2">Crotonase/enoyl-CoA hydratase family protein</fullName>
    </submittedName>
</protein>
<evidence type="ECO:0000256" key="1">
    <source>
        <dbReference type="ARBA" id="ARBA00005254"/>
    </source>
</evidence>
<dbReference type="Proteomes" id="UP000293719">
    <property type="component" value="Chromosome"/>
</dbReference>
<dbReference type="RefSeq" id="WP_131616616.1">
    <property type="nucleotide sequence ID" value="NZ_CP036532.1"/>
</dbReference>
<dbReference type="GO" id="GO:0003824">
    <property type="term" value="F:catalytic activity"/>
    <property type="evidence" value="ECO:0007669"/>
    <property type="project" value="UniProtKB-ARBA"/>
</dbReference>
<name>A0A4P6V1E0_9HYPH</name>
<dbReference type="InterPro" id="IPR001753">
    <property type="entry name" value="Enoyl-CoA_hydra/iso"/>
</dbReference>
<evidence type="ECO:0000313" key="2">
    <source>
        <dbReference type="EMBL" id="QBK30935.1"/>
    </source>
</evidence>
<accession>A0A4P6V1E0</accession>
<dbReference type="PANTHER" id="PTHR42964:SF1">
    <property type="entry name" value="POLYKETIDE BIOSYNTHESIS ENOYL-COA HYDRATASE PKSH-RELATED"/>
    <property type="match status" value="1"/>
</dbReference>
<comment type="similarity">
    <text evidence="1">Belongs to the enoyl-CoA hydratase/isomerase family.</text>
</comment>
<dbReference type="KEGG" id="rpod:E0E05_10220"/>
<dbReference type="InterPro" id="IPR014748">
    <property type="entry name" value="Enoyl-CoA_hydra_C"/>
</dbReference>
<dbReference type="Pfam" id="PF00378">
    <property type="entry name" value="ECH_1"/>
    <property type="match status" value="1"/>
</dbReference>
<sequence length="264" mass="28316">MSEYRTIRLETDARGVATLTLARPDTHNAFDAEMIAELTSAATLLATDEDARVVVLRGEGRSFCAGGDLNWMRAQRDKDRAGKMDESRALAAMLGALNRLPKPLIARVHGNAFGGGVGLLAVCDVAIAVEGVRFALTETRLGLIPATIGPFVVRRMGEGLARQVFFTGRPFDTDFALRGGLIGMSCPPEDLDEQVEKAVADALTGAPGAIAAAKRLCLDLGAAEPETLAEHTAALLADRWETDEAQAGIEAFFERRRPPWSVRD</sequence>
<dbReference type="InterPro" id="IPR051683">
    <property type="entry name" value="Enoyl-CoA_Hydratase/Isomerase"/>
</dbReference>
<dbReference type="PANTHER" id="PTHR42964">
    <property type="entry name" value="ENOYL-COA HYDRATASE"/>
    <property type="match status" value="1"/>
</dbReference>
<keyword evidence="3" id="KW-1185">Reference proteome</keyword>
<dbReference type="AlphaFoldDB" id="A0A4P6V1E0"/>
<dbReference type="EMBL" id="CP036532">
    <property type="protein sequence ID" value="QBK30935.1"/>
    <property type="molecule type" value="Genomic_DNA"/>
</dbReference>
<evidence type="ECO:0000313" key="3">
    <source>
        <dbReference type="Proteomes" id="UP000293719"/>
    </source>
</evidence>
<reference evidence="2 3" key="1">
    <citation type="journal article" date="2017" name="Int. J. Syst. Evol. Microbiol.">
        <title>Roseitalea porphyridii gen. nov., sp. nov., isolated from a red alga, and reclassification of Hoeflea suaedae Chung et al. 2013 as Pseudohoeflea suaedae gen. nov., comb. nov.</title>
        <authorList>
            <person name="Hyeon J.W."/>
            <person name="Jeong S.E."/>
            <person name="Baek K."/>
            <person name="Jeon C.O."/>
        </authorList>
    </citation>
    <scope>NUCLEOTIDE SEQUENCE [LARGE SCALE GENOMIC DNA]</scope>
    <source>
        <strain evidence="2 3">MA7-20</strain>
    </source>
</reference>
<dbReference type="NCBIfam" id="NF005675">
    <property type="entry name" value="PRK07468.1"/>
    <property type="match status" value="1"/>
</dbReference>
<organism evidence="2 3">
    <name type="scientific">Roseitalea porphyridii</name>
    <dbReference type="NCBI Taxonomy" id="1852022"/>
    <lineage>
        <taxon>Bacteria</taxon>
        <taxon>Pseudomonadati</taxon>
        <taxon>Pseudomonadota</taxon>
        <taxon>Alphaproteobacteria</taxon>
        <taxon>Hyphomicrobiales</taxon>
        <taxon>Ahrensiaceae</taxon>
        <taxon>Roseitalea</taxon>
    </lineage>
</organism>
<dbReference type="CDD" id="cd06558">
    <property type="entry name" value="crotonase-like"/>
    <property type="match status" value="1"/>
</dbReference>
<proteinExistence type="inferred from homology"/>